<dbReference type="SMART" id="SM01043">
    <property type="entry name" value="BTAD"/>
    <property type="match status" value="1"/>
</dbReference>
<dbReference type="SUPFAM" id="SSF48452">
    <property type="entry name" value="TPR-like"/>
    <property type="match status" value="1"/>
</dbReference>
<dbReference type="Gene3D" id="1.10.10.10">
    <property type="entry name" value="Winged helix-like DNA-binding domain superfamily/Winged helix DNA-binding domain"/>
    <property type="match status" value="1"/>
</dbReference>
<dbReference type="InterPro" id="IPR041664">
    <property type="entry name" value="AAA_16"/>
</dbReference>
<dbReference type="InterPro" id="IPR051677">
    <property type="entry name" value="AfsR-DnrI-RedD_regulator"/>
</dbReference>
<dbReference type="InterPro" id="IPR036388">
    <property type="entry name" value="WH-like_DNA-bd_sf"/>
</dbReference>
<dbReference type="GO" id="GO:0003677">
    <property type="term" value="F:DNA binding"/>
    <property type="evidence" value="ECO:0007669"/>
    <property type="project" value="InterPro"/>
</dbReference>
<reference evidence="3" key="1">
    <citation type="submission" date="2017-05" db="EMBL/GenBank/DDBJ databases">
        <title>Complete and WGS of Bordetella genogroups.</title>
        <authorList>
            <person name="Spilker T."/>
            <person name="Lipuma J."/>
        </authorList>
    </citation>
    <scope>NUCLEOTIDE SEQUENCE [LARGE SCALE GENOMIC DNA]</scope>
    <source>
        <strain evidence="3">AU8856</strain>
    </source>
</reference>
<keyword evidence="3" id="KW-1185">Reference proteome</keyword>
<evidence type="ECO:0000313" key="3">
    <source>
        <dbReference type="Proteomes" id="UP000215767"/>
    </source>
</evidence>
<dbReference type="GO" id="GO:0006355">
    <property type="term" value="P:regulation of DNA-templated transcription"/>
    <property type="evidence" value="ECO:0007669"/>
    <property type="project" value="InterPro"/>
</dbReference>
<dbReference type="Gene3D" id="1.25.40.10">
    <property type="entry name" value="Tetratricopeptide repeat domain"/>
    <property type="match status" value="1"/>
</dbReference>
<sequence>MRGVPRSRSPQGDRRYLGDHVGRFVACQRSRFRVSTTPGRYRGYHPDPSALGARMAPPTLRVWSIDAFGRPWTPMSQILNRPVRICLLGEFQLIVDGVDKTPLIAYGKPKLLLAMLALSLDKKQSRAALAELLWPNCASGARANLRHALCVLRHVLGPMEKAIISTSSMLSIDQNLVTVDVLALCGIGPYARLTLEERLVHDRGDLLEHMVTPVNAALSAWRMSWQSRLSQEVSQCRQAYIAQLCAAEKIQDALASARQWVQVHPGDEHAHRDLIRMLRDTGRRESAMKAYEHCVAVMGEYYGTTPSLETRSLLDVSASNERAVPATSSANDDARPLAVLAVAIGHDGDGMPGEETIDRVQAARQRLVRLAQAAGRRVCLGADGNLAILFGYPTLNERPTESAARLACYIRKCAISPHVSLGMGIHAELARVPADNGTLPMMLVGQRALRLAYLAESGETLLTDSAQSRLSDRFVVRPDERYGLRVGVLEGQSQAITVHRMFGRTTEFDILVRRWNSLRKGERPHLMYLRGEQGIGKSLLAQVFAEYVRRGGGAVTFLRCDQENRQIALHPFHEYFLSRLAVQDGPGPRTGDEAELGYARAIESLGYRIGLDKATSGMLVNYFIGQRGASNGAASGEPDPEALILPLTNLLLDGDAPSQPLLILVDDTQWADATTRTLLSALLQQRRRDPVMIVLCGRGMNLSVPIDETITMPPLRRDAMVQLVTFRGKDKRLSSKVRRRIVEKARGIPLYAEQMVRQCPADIEEEPPLLIRDLLAARAVYEREDTTDVAMPRLPAEYTVPFLEAD</sequence>
<dbReference type="SUPFAM" id="SSF46894">
    <property type="entry name" value="C-terminal effector domain of the bipartite response regulators"/>
    <property type="match status" value="1"/>
</dbReference>
<dbReference type="Pfam" id="PF13191">
    <property type="entry name" value="AAA_16"/>
    <property type="match status" value="1"/>
</dbReference>
<evidence type="ECO:0000313" key="2">
    <source>
        <dbReference type="EMBL" id="OZI62087.1"/>
    </source>
</evidence>
<dbReference type="Pfam" id="PF03704">
    <property type="entry name" value="BTAD"/>
    <property type="match status" value="1"/>
</dbReference>
<dbReference type="InterPro" id="IPR027417">
    <property type="entry name" value="P-loop_NTPase"/>
</dbReference>
<feature type="domain" description="Bacterial transcriptional activator" evidence="1">
    <location>
        <begin position="179"/>
        <end position="318"/>
    </location>
</feature>
<dbReference type="AlphaFoldDB" id="A0A261UKM6"/>
<dbReference type="PANTHER" id="PTHR35807">
    <property type="entry name" value="TRANSCRIPTIONAL REGULATOR REDD-RELATED"/>
    <property type="match status" value="1"/>
</dbReference>
<dbReference type="InterPro" id="IPR011990">
    <property type="entry name" value="TPR-like_helical_dom_sf"/>
</dbReference>
<dbReference type="InterPro" id="IPR005158">
    <property type="entry name" value="BTAD"/>
</dbReference>
<dbReference type="EMBL" id="NEVS01000004">
    <property type="protein sequence ID" value="OZI62087.1"/>
    <property type="molecule type" value="Genomic_DNA"/>
</dbReference>
<organism evidence="2 3">
    <name type="scientific">Bordetella genomosp. 11</name>
    <dbReference type="NCBI Taxonomy" id="1416808"/>
    <lineage>
        <taxon>Bacteria</taxon>
        <taxon>Pseudomonadati</taxon>
        <taxon>Pseudomonadota</taxon>
        <taxon>Betaproteobacteria</taxon>
        <taxon>Burkholderiales</taxon>
        <taxon>Alcaligenaceae</taxon>
        <taxon>Bordetella</taxon>
    </lineage>
</organism>
<name>A0A261UKM6_9BORD</name>
<dbReference type="InterPro" id="IPR016032">
    <property type="entry name" value="Sig_transdc_resp-reg_C-effctor"/>
</dbReference>
<dbReference type="SUPFAM" id="SSF52540">
    <property type="entry name" value="P-loop containing nucleoside triphosphate hydrolases"/>
    <property type="match status" value="1"/>
</dbReference>
<evidence type="ECO:0000259" key="1">
    <source>
        <dbReference type="SMART" id="SM01043"/>
    </source>
</evidence>
<dbReference type="Proteomes" id="UP000215767">
    <property type="component" value="Unassembled WGS sequence"/>
</dbReference>
<comment type="caution">
    <text evidence="2">The sequence shown here is derived from an EMBL/GenBank/DDBJ whole genome shotgun (WGS) entry which is preliminary data.</text>
</comment>
<proteinExistence type="predicted"/>
<protein>
    <recommendedName>
        <fullName evidence="1">Bacterial transcriptional activator domain-containing protein</fullName>
    </recommendedName>
</protein>
<dbReference type="OrthoDB" id="9758570at2"/>
<gene>
    <name evidence="2" type="ORF">CAL28_22955</name>
</gene>
<accession>A0A261UKM6</accession>